<dbReference type="InterPro" id="IPR001905">
    <property type="entry name" value="Ammonium_transpt"/>
</dbReference>
<dbReference type="PANTHER" id="PTHR43029">
    <property type="entry name" value="AMMONIUM TRANSPORTER MEP2"/>
    <property type="match status" value="1"/>
</dbReference>
<comment type="similarity">
    <text evidence="2 8">Belongs to the ammonia transporter channel (TC 1.A.11.2) family.</text>
</comment>
<evidence type="ECO:0000259" key="10">
    <source>
        <dbReference type="Pfam" id="PF00909"/>
    </source>
</evidence>
<accession>A0AAV0HH72</accession>
<name>A0AAV0HH72_9ROSI</name>
<evidence type="ECO:0000256" key="5">
    <source>
        <dbReference type="ARBA" id="ARBA00022989"/>
    </source>
</evidence>
<dbReference type="InterPro" id="IPR018047">
    <property type="entry name" value="Ammonium_transpt_CS"/>
</dbReference>
<feature type="domain" description="Ammonium transporter AmtB-like" evidence="10">
    <location>
        <begin position="34"/>
        <end position="449"/>
    </location>
</feature>
<dbReference type="SUPFAM" id="SSF111352">
    <property type="entry name" value="Ammonium transporter"/>
    <property type="match status" value="1"/>
</dbReference>
<feature type="compositionally biased region" description="Basic and acidic residues" evidence="9">
    <location>
        <begin position="546"/>
        <end position="557"/>
    </location>
</feature>
<gene>
    <name evidence="11" type="ORF">LITE_LOCUS4436</name>
</gene>
<dbReference type="FunFam" id="1.10.3430.10:FF:000005">
    <property type="entry name" value="Ammonium transporter"/>
    <property type="match status" value="1"/>
</dbReference>
<keyword evidence="6 8" id="KW-0472">Membrane</keyword>
<evidence type="ECO:0000256" key="1">
    <source>
        <dbReference type="ARBA" id="ARBA00004651"/>
    </source>
</evidence>
<feature type="transmembrane region" description="Helical" evidence="8">
    <location>
        <begin position="191"/>
        <end position="209"/>
    </location>
</feature>
<evidence type="ECO:0000256" key="9">
    <source>
        <dbReference type="SAM" id="MobiDB-lite"/>
    </source>
</evidence>
<dbReference type="PANTHER" id="PTHR43029:SF28">
    <property type="entry name" value="AMMONIUM TRANSPORTER 2 MEMBER 4"/>
    <property type="match status" value="1"/>
</dbReference>
<reference evidence="11" key="1">
    <citation type="submission" date="2022-08" db="EMBL/GenBank/DDBJ databases">
        <authorList>
            <person name="Gutierrez-Valencia J."/>
        </authorList>
    </citation>
    <scope>NUCLEOTIDE SEQUENCE</scope>
</reference>
<keyword evidence="5 8" id="KW-1133">Transmembrane helix</keyword>
<feature type="transmembrane region" description="Helical" evidence="8">
    <location>
        <begin position="126"/>
        <end position="145"/>
    </location>
</feature>
<dbReference type="GO" id="GO:0005886">
    <property type="term" value="C:plasma membrane"/>
    <property type="evidence" value="ECO:0007669"/>
    <property type="project" value="UniProtKB-SubCell"/>
</dbReference>
<dbReference type="Proteomes" id="UP001154282">
    <property type="component" value="Unassembled WGS sequence"/>
</dbReference>
<dbReference type="GO" id="GO:0008519">
    <property type="term" value="F:ammonium channel activity"/>
    <property type="evidence" value="ECO:0007669"/>
    <property type="project" value="InterPro"/>
</dbReference>
<dbReference type="InterPro" id="IPR024041">
    <property type="entry name" value="NH4_transpt_AmtB-like_dom"/>
</dbReference>
<dbReference type="NCBIfam" id="TIGR00836">
    <property type="entry name" value="amt"/>
    <property type="match status" value="1"/>
</dbReference>
<keyword evidence="12" id="KW-1185">Reference proteome</keyword>
<dbReference type="EMBL" id="CAMGYJ010000002">
    <property type="protein sequence ID" value="CAI0384557.1"/>
    <property type="molecule type" value="Genomic_DNA"/>
</dbReference>
<dbReference type="PRINTS" id="PR00342">
    <property type="entry name" value="RHESUSRHD"/>
</dbReference>
<feature type="transmembrane region" description="Helical" evidence="8">
    <location>
        <begin position="403"/>
        <end position="428"/>
    </location>
</feature>
<evidence type="ECO:0000313" key="11">
    <source>
        <dbReference type="EMBL" id="CAI0384557.1"/>
    </source>
</evidence>
<evidence type="ECO:0000256" key="7">
    <source>
        <dbReference type="ARBA" id="ARBA00023177"/>
    </source>
</evidence>
<feature type="region of interest" description="Disordered" evidence="9">
    <location>
        <begin position="542"/>
        <end position="576"/>
    </location>
</feature>
<comment type="caution">
    <text evidence="11">The sequence shown here is derived from an EMBL/GenBank/DDBJ whole genome shotgun (WGS) entry which is preliminary data.</text>
</comment>
<dbReference type="InterPro" id="IPR029020">
    <property type="entry name" value="Ammonium/urea_transptr"/>
</dbReference>
<feature type="transmembrane region" description="Helical" evidence="8">
    <location>
        <begin position="150"/>
        <end position="171"/>
    </location>
</feature>
<protein>
    <recommendedName>
        <fullName evidence="8">Ammonium transporter</fullName>
    </recommendedName>
</protein>
<evidence type="ECO:0000256" key="6">
    <source>
        <dbReference type="ARBA" id="ARBA00023136"/>
    </source>
</evidence>
<dbReference type="InterPro" id="IPR002229">
    <property type="entry name" value="RhesusRHD"/>
</dbReference>
<evidence type="ECO:0000256" key="2">
    <source>
        <dbReference type="ARBA" id="ARBA00005887"/>
    </source>
</evidence>
<comment type="caution">
    <text evidence="8">Lacks conserved residue(s) required for the propagation of feature annotation.</text>
</comment>
<keyword evidence="7 8" id="KW-0924">Ammonia transport</keyword>
<evidence type="ECO:0000313" key="12">
    <source>
        <dbReference type="Proteomes" id="UP001154282"/>
    </source>
</evidence>
<evidence type="ECO:0000256" key="3">
    <source>
        <dbReference type="ARBA" id="ARBA00022448"/>
    </source>
</evidence>
<feature type="transmembrane region" description="Helical" evidence="8">
    <location>
        <begin position="34"/>
        <end position="56"/>
    </location>
</feature>
<dbReference type="Pfam" id="PF00909">
    <property type="entry name" value="Ammonium_transp"/>
    <property type="match status" value="1"/>
</dbReference>
<keyword evidence="4 8" id="KW-0812">Transmembrane</keyword>
<evidence type="ECO:0000256" key="8">
    <source>
        <dbReference type="RuleBase" id="RU362002"/>
    </source>
</evidence>
<feature type="transmembrane region" description="Helical" evidence="8">
    <location>
        <begin position="68"/>
        <end position="87"/>
    </location>
</feature>
<dbReference type="AlphaFoldDB" id="A0AAV0HH72"/>
<feature type="transmembrane region" description="Helical" evidence="8">
    <location>
        <begin position="253"/>
        <end position="272"/>
    </location>
</feature>
<dbReference type="Gene3D" id="1.10.3430.10">
    <property type="entry name" value="Ammonium transporter AmtB like domains"/>
    <property type="match status" value="1"/>
</dbReference>
<sequence length="576" mass="62115">FYIDIKQSMEQAMLPPNLVPDEANPEWLNKGDNAWQLSAAAFVGLQTIPGLVILYGSLVKKKWAVNSAFMALYAFAAVMVCWVGWGYRMSFGDKMLPFWGRPGTSLDEDFLLRKAFLGNFPNATMVFFQGVFACITLVLVAGSLLGRMNFLAWAMFVPLWLTFSYTVGAFSVWCPDGWLAKLGIIDFSGGYVIHVSAGFAGITASFWVGPRLDKDREKFPPNNIILTLAGAGLLWMGWSGFNGGGPFAASIDASLAVLNTHVCTSVSLLMWLLLDCIFFGKPSVIGAVQGMITGLVCITPAAGVVQGWAAVIMGVVSGSIPWYTMMVLHKRLAFLTHVDDPMAIFHTHAVAGSLGGILTGILAVPKLCRLFFMVPDWERYTGLAYALQNNHASAGFRQLGVQAAGLLFIAGLNVVVTSAICWLVGLLVPLRMSEDKLYVGDYAAHGEEGFALWGEGEAAAAGGVARSGSSVGLGSTYSKPGSPYENYVSRSFENSKDVGPAAYGGKDNQEDQSYVYSFNPKSGLPVEFVAGYGGGRRYENSMATVSEEKSPYDDGQGRRYTNSLYDADASRSVQMV</sequence>
<comment type="subcellular location">
    <subcellularLocation>
        <location evidence="1 8">Cell membrane</location>
        <topology evidence="1 8">Multi-pass membrane protein</topology>
    </subcellularLocation>
</comment>
<keyword evidence="3 8" id="KW-0813">Transport</keyword>
<feature type="transmembrane region" description="Helical" evidence="8">
    <location>
        <begin position="221"/>
        <end position="241"/>
    </location>
</feature>
<evidence type="ECO:0000256" key="4">
    <source>
        <dbReference type="ARBA" id="ARBA00022692"/>
    </source>
</evidence>
<dbReference type="PROSITE" id="PS01219">
    <property type="entry name" value="AMMONIUM_TRANSP"/>
    <property type="match status" value="1"/>
</dbReference>
<feature type="non-terminal residue" evidence="11">
    <location>
        <position position="1"/>
    </location>
</feature>
<proteinExistence type="inferred from homology"/>
<feature type="transmembrane region" description="Helical" evidence="8">
    <location>
        <begin position="349"/>
        <end position="372"/>
    </location>
</feature>
<organism evidence="11 12">
    <name type="scientific">Linum tenue</name>
    <dbReference type="NCBI Taxonomy" id="586396"/>
    <lineage>
        <taxon>Eukaryota</taxon>
        <taxon>Viridiplantae</taxon>
        <taxon>Streptophyta</taxon>
        <taxon>Embryophyta</taxon>
        <taxon>Tracheophyta</taxon>
        <taxon>Spermatophyta</taxon>
        <taxon>Magnoliopsida</taxon>
        <taxon>eudicotyledons</taxon>
        <taxon>Gunneridae</taxon>
        <taxon>Pentapetalae</taxon>
        <taxon>rosids</taxon>
        <taxon>fabids</taxon>
        <taxon>Malpighiales</taxon>
        <taxon>Linaceae</taxon>
        <taxon>Linum</taxon>
    </lineage>
</organism>